<dbReference type="InterPro" id="IPR029510">
    <property type="entry name" value="Ald_DH_CS_GLU"/>
</dbReference>
<dbReference type="Gene3D" id="3.40.605.10">
    <property type="entry name" value="Aldehyde Dehydrogenase, Chain A, domain 1"/>
    <property type="match status" value="1"/>
</dbReference>
<organism evidence="4">
    <name type="scientific">marine metagenome</name>
    <dbReference type="NCBI Taxonomy" id="408172"/>
    <lineage>
        <taxon>unclassified sequences</taxon>
        <taxon>metagenomes</taxon>
        <taxon>ecological metagenomes</taxon>
    </lineage>
</organism>
<dbReference type="PROSITE" id="PS00687">
    <property type="entry name" value="ALDEHYDE_DEHYDR_GLU"/>
    <property type="match status" value="1"/>
</dbReference>
<proteinExistence type="inferred from homology"/>
<dbReference type="Pfam" id="PF00171">
    <property type="entry name" value="Aldedh"/>
    <property type="match status" value="1"/>
</dbReference>
<dbReference type="EMBL" id="UINC01023895">
    <property type="protein sequence ID" value="SVA96473.1"/>
    <property type="molecule type" value="Genomic_DNA"/>
</dbReference>
<dbReference type="InterPro" id="IPR015590">
    <property type="entry name" value="Aldehyde_DH_dom"/>
</dbReference>
<dbReference type="Gene3D" id="3.40.309.10">
    <property type="entry name" value="Aldehyde Dehydrogenase, Chain A, domain 2"/>
    <property type="match status" value="1"/>
</dbReference>
<sequence length="304" mass="31843">MDTTFGDRLMYIGGEFVGSEHGEWMESVNPSTEEVHGRVPAGTVEDVNRAVAAAKAAQAEWGAKSVFERGALMRELAAAIRASEKDVVPMEAADTGNTIASLGNDIVLVAGYVDFMAGLGTEIKGESVPATPQNIHFTMREPFGVVGRIVPFNHPFLFAGAHLAAPLMAGNAVVLKSPDQSPLSATVMAEICHRVLPPGVVNIVSGQGIVVGDAIVRHPDVQRIGFTGSIPTGMAIQRAAAEVAVKHISLELGGKNPFIVFPDADVETVANAAVGGMNFAWAGQSCGSTSRLMVHESLYDAVVD</sequence>
<evidence type="ECO:0000256" key="2">
    <source>
        <dbReference type="ARBA" id="ARBA00023002"/>
    </source>
</evidence>
<comment type="similarity">
    <text evidence="1">Belongs to the aldehyde dehydrogenase family.</text>
</comment>
<feature type="non-terminal residue" evidence="4">
    <location>
        <position position="304"/>
    </location>
</feature>
<dbReference type="InterPro" id="IPR016161">
    <property type="entry name" value="Ald_DH/histidinol_DH"/>
</dbReference>
<evidence type="ECO:0000256" key="1">
    <source>
        <dbReference type="ARBA" id="ARBA00009986"/>
    </source>
</evidence>
<dbReference type="GO" id="GO:0016620">
    <property type="term" value="F:oxidoreductase activity, acting on the aldehyde or oxo group of donors, NAD or NADP as acceptor"/>
    <property type="evidence" value="ECO:0007669"/>
    <property type="project" value="InterPro"/>
</dbReference>
<evidence type="ECO:0000259" key="3">
    <source>
        <dbReference type="Pfam" id="PF00171"/>
    </source>
</evidence>
<keyword evidence="2" id="KW-0560">Oxidoreductase</keyword>
<evidence type="ECO:0000313" key="4">
    <source>
        <dbReference type="EMBL" id="SVA96473.1"/>
    </source>
</evidence>
<dbReference type="PANTHER" id="PTHR11699">
    <property type="entry name" value="ALDEHYDE DEHYDROGENASE-RELATED"/>
    <property type="match status" value="1"/>
</dbReference>
<reference evidence="4" key="1">
    <citation type="submission" date="2018-05" db="EMBL/GenBank/DDBJ databases">
        <authorList>
            <person name="Lanie J.A."/>
            <person name="Ng W.-L."/>
            <person name="Kazmierczak K.M."/>
            <person name="Andrzejewski T.M."/>
            <person name="Davidsen T.M."/>
            <person name="Wayne K.J."/>
            <person name="Tettelin H."/>
            <person name="Glass J.I."/>
            <person name="Rusch D."/>
            <person name="Podicherti R."/>
            <person name="Tsui H.-C.T."/>
            <person name="Winkler M.E."/>
        </authorList>
    </citation>
    <scope>NUCLEOTIDE SEQUENCE</scope>
</reference>
<dbReference type="FunFam" id="3.40.605.10:FF:000007">
    <property type="entry name" value="NAD/NADP-dependent betaine aldehyde dehydrogenase"/>
    <property type="match status" value="1"/>
</dbReference>
<accession>A0A382A6C3</accession>
<feature type="domain" description="Aldehyde dehydrogenase" evidence="3">
    <location>
        <begin position="17"/>
        <end position="303"/>
    </location>
</feature>
<protein>
    <recommendedName>
        <fullName evidence="3">Aldehyde dehydrogenase domain-containing protein</fullName>
    </recommendedName>
</protein>
<dbReference type="InterPro" id="IPR016162">
    <property type="entry name" value="Ald_DH_N"/>
</dbReference>
<dbReference type="SUPFAM" id="SSF53720">
    <property type="entry name" value="ALDH-like"/>
    <property type="match status" value="1"/>
</dbReference>
<dbReference type="InterPro" id="IPR016163">
    <property type="entry name" value="Ald_DH_C"/>
</dbReference>
<name>A0A382A6C3_9ZZZZ</name>
<dbReference type="AlphaFoldDB" id="A0A382A6C3"/>
<gene>
    <name evidence="4" type="ORF">METZ01_LOCUS149327</name>
</gene>